<dbReference type="PROSITE" id="PS51075">
    <property type="entry name" value="MH1"/>
    <property type="match status" value="1"/>
</dbReference>
<dbReference type="InterPro" id="IPR036578">
    <property type="entry name" value="SMAD_MH1_sf"/>
</dbReference>
<dbReference type="GO" id="GO:0006357">
    <property type="term" value="P:regulation of transcription by RNA polymerase II"/>
    <property type="evidence" value="ECO:0007669"/>
    <property type="project" value="TreeGrafter"/>
</dbReference>
<proteinExistence type="evidence at transcript level"/>
<dbReference type="GO" id="GO:0071144">
    <property type="term" value="C:heteromeric SMAD protein complex"/>
    <property type="evidence" value="ECO:0007669"/>
    <property type="project" value="TreeGrafter"/>
</dbReference>
<dbReference type="InterPro" id="IPR008984">
    <property type="entry name" value="SMAD_FHA_dom_sf"/>
</dbReference>
<dbReference type="Gene3D" id="2.60.200.10">
    <property type="match status" value="1"/>
</dbReference>
<evidence type="ECO:0000256" key="1">
    <source>
        <dbReference type="ARBA" id="ARBA00005545"/>
    </source>
</evidence>
<dbReference type="PANTHER" id="PTHR13703">
    <property type="entry name" value="SMAD"/>
    <property type="match status" value="1"/>
</dbReference>
<dbReference type="GO" id="GO:0030154">
    <property type="term" value="P:cell differentiation"/>
    <property type="evidence" value="ECO:0007669"/>
    <property type="project" value="TreeGrafter"/>
</dbReference>
<comment type="subcellular location">
    <subcellularLocation>
        <location evidence="7">Cytoplasm</location>
    </subcellularLocation>
    <subcellularLocation>
        <location evidence="7">Nucleus</location>
    </subcellularLocation>
</comment>
<evidence type="ECO:0000259" key="10">
    <source>
        <dbReference type="PROSITE" id="PS51076"/>
    </source>
</evidence>
<feature type="compositionally biased region" description="Basic and acidic residues" evidence="8">
    <location>
        <begin position="129"/>
        <end position="138"/>
    </location>
</feature>
<dbReference type="GO" id="GO:0051239">
    <property type="term" value="P:regulation of multicellular organismal process"/>
    <property type="evidence" value="ECO:0007669"/>
    <property type="project" value="UniProtKB-ARBA"/>
</dbReference>
<evidence type="ECO:0000256" key="7">
    <source>
        <dbReference type="RuleBase" id="RU361195"/>
    </source>
</evidence>
<evidence type="ECO:0000256" key="4">
    <source>
        <dbReference type="ARBA" id="ARBA00023015"/>
    </source>
</evidence>
<evidence type="ECO:0000256" key="3">
    <source>
        <dbReference type="ARBA" id="ARBA00022833"/>
    </source>
</evidence>
<keyword evidence="3" id="KW-0862">Zinc</keyword>
<evidence type="ECO:0000256" key="2">
    <source>
        <dbReference type="ARBA" id="ARBA00022723"/>
    </source>
</evidence>
<reference evidence="11" key="1">
    <citation type="submission" date="2018-04" db="EMBL/GenBank/DDBJ databases">
        <title>Early embryogenesis of the spider.</title>
        <authorList>
            <person name="Akiyama-Oda Y."/>
            <person name="Oda H."/>
        </authorList>
    </citation>
    <scope>NUCLEOTIDE SEQUENCE</scope>
</reference>
<gene>
    <name evidence="11" type="primary">smad6</name>
</gene>
<dbReference type="CDD" id="cd10489">
    <property type="entry name" value="MH1_SMAD_6_7"/>
    <property type="match status" value="1"/>
</dbReference>
<dbReference type="Gene3D" id="3.90.520.10">
    <property type="entry name" value="SMAD MH1 domain"/>
    <property type="match status" value="1"/>
</dbReference>
<dbReference type="GO" id="GO:0005737">
    <property type="term" value="C:cytoplasm"/>
    <property type="evidence" value="ECO:0007669"/>
    <property type="project" value="UniProtKB-SubCell"/>
</dbReference>
<dbReference type="GO" id="GO:0046872">
    <property type="term" value="F:metal ion binding"/>
    <property type="evidence" value="ECO:0007669"/>
    <property type="project" value="UniProtKB-KW"/>
</dbReference>
<sequence>MFRTRRSCYIKRLSKLANEAARSVEVVLKKLDNQQLENLMLSVESKGAEEAPCIVLPVGDEPRPDRGYPVQPHVRFCQLWRWSDLRLPQELKKLPVCQTPHNNVIICVNPYHWSYLSKPDSPPPPYSRHPQELSKSEDSAFSESRLTSQLSGSGEYSKPWCKVAYWELNVRVGRQFQTSNPTLNVFADLPHGDGMCLETLASTRITENASVLQTRTKIGQGITMFKEDQKVWVYNRSEYPLFVNSPTLGPPNSEKLTVYKLLPGYCINIFDYELSKLNQRLRDSSTLKNGPIDEYAVRISFAKGWGSSKYSRRCITCCPCWLEVMFLVHR</sequence>
<dbReference type="Pfam" id="PF03166">
    <property type="entry name" value="MH2"/>
    <property type="match status" value="1"/>
</dbReference>
<organism evidence="11">
    <name type="scientific">Parasteatoda tepidariorum</name>
    <name type="common">Common house spider</name>
    <name type="synonym">Achaearanea tepidariorum</name>
    <dbReference type="NCBI Taxonomy" id="114398"/>
    <lineage>
        <taxon>Eukaryota</taxon>
        <taxon>Metazoa</taxon>
        <taxon>Ecdysozoa</taxon>
        <taxon>Arthropoda</taxon>
        <taxon>Chelicerata</taxon>
        <taxon>Arachnida</taxon>
        <taxon>Araneae</taxon>
        <taxon>Araneomorphae</taxon>
        <taxon>Entelegynae</taxon>
        <taxon>Araneoidea</taxon>
        <taxon>Theridiidae</taxon>
        <taxon>Parasteatoda</taxon>
    </lineage>
</organism>
<dbReference type="OrthoDB" id="5946219at2759"/>
<evidence type="ECO:0000256" key="6">
    <source>
        <dbReference type="ARBA" id="ARBA00023242"/>
    </source>
</evidence>
<keyword evidence="2" id="KW-0479">Metal-binding</keyword>
<dbReference type="GO" id="GO:0050793">
    <property type="term" value="P:regulation of developmental process"/>
    <property type="evidence" value="ECO:0007669"/>
    <property type="project" value="UniProtKB-ARBA"/>
</dbReference>
<keyword evidence="5 7" id="KW-0804">Transcription</keyword>
<feature type="region of interest" description="Disordered" evidence="8">
    <location>
        <begin position="120"/>
        <end position="144"/>
    </location>
</feature>
<accession>A0A2Z6DTH4</accession>
<feature type="domain" description="MH1" evidence="9">
    <location>
        <begin position="1"/>
        <end position="122"/>
    </location>
</feature>
<dbReference type="InterPro" id="IPR013019">
    <property type="entry name" value="MAD_homology_MH1"/>
</dbReference>
<dbReference type="SMART" id="SM00523">
    <property type="entry name" value="DWA"/>
    <property type="match status" value="1"/>
</dbReference>
<feature type="domain" description="MH2" evidence="10">
    <location>
        <begin position="160"/>
        <end position="330"/>
    </location>
</feature>
<dbReference type="GO" id="GO:0070411">
    <property type="term" value="F:I-SMAD binding"/>
    <property type="evidence" value="ECO:0007669"/>
    <property type="project" value="TreeGrafter"/>
</dbReference>
<protein>
    <recommendedName>
        <fullName evidence="7">Mothers against decapentaplegic homolog</fullName>
        <shortName evidence="7">MAD homolog</shortName>
        <shortName evidence="7">Mothers against DPP homolog</shortName>
    </recommendedName>
    <alternativeName>
        <fullName evidence="7">SMAD family member</fullName>
    </alternativeName>
</protein>
<dbReference type="SMART" id="SM00524">
    <property type="entry name" value="DWB"/>
    <property type="match status" value="1"/>
</dbReference>
<keyword evidence="4 7" id="KW-0805">Transcription regulation</keyword>
<dbReference type="GO" id="GO:0060395">
    <property type="term" value="P:SMAD protein signal transduction"/>
    <property type="evidence" value="ECO:0007669"/>
    <property type="project" value="TreeGrafter"/>
</dbReference>
<dbReference type="InterPro" id="IPR003619">
    <property type="entry name" value="MAD_homology1_Dwarfin-type"/>
</dbReference>
<dbReference type="Pfam" id="PF03165">
    <property type="entry name" value="MH1"/>
    <property type="match status" value="1"/>
</dbReference>
<dbReference type="AlphaFoldDB" id="A0A2Z6DTH4"/>
<dbReference type="GO" id="GO:0009791">
    <property type="term" value="P:post-embryonic development"/>
    <property type="evidence" value="ECO:0007669"/>
    <property type="project" value="UniProtKB-ARBA"/>
</dbReference>
<dbReference type="EMBL" id="LC379612">
    <property type="protein sequence ID" value="BBD75249.1"/>
    <property type="molecule type" value="mRNA"/>
</dbReference>
<keyword evidence="6 7" id="KW-0539">Nucleus</keyword>
<dbReference type="InterPro" id="IPR013790">
    <property type="entry name" value="Dwarfin"/>
</dbReference>
<comment type="similarity">
    <text evidence="1 7">Belongs to the dwarfin/SMAD family.</text>
</comment>
<dbReference type="PANTHER" id="PTHR13703:SF54">
    <property type="entry name" value="MOTHERS AGAINST DECAPENTAPLEGIC HOMOLOG"/>
    <property type="match status" value="1"/>
</dbReference>
<evidence type="ECO:0000256" key="8">
    <source>
        <dbReference type="SAM" id="MobiDB-lite"/>
    </source>
</evidence>
<dbReference type="GO" id="GO:0009653">
    <property type="term" value="P:anatomical structure morphogenesis"/>
    <property type="evidence" value="ECO:0007669"/>
    <property type="project" value="TreeGrafter"/>
</dbReference>
<dbReference type="SUPFAM" id="SSF56366">
    <property type="entry name" value="SMAD MH1 domain"/>
    <property type="match status" value="1"/>
</dbReference>
<dbReference type="SUPFAM" id="SSF49879">
    <property type="entry name" value="SMAD/FHA domain"/>
    <property type="match status" value="1"/>
</dbReference>
<evidence type="ECO:0000259" key="9">
    <source>
        <dbReference type="PROSITE" id="PS51075"/>
    </source>
</evidence>
<evidence type="ECO:0000256" key="5">
    <source>
        <dbReference type="ARBA" id="ARBA00023163"/>
    </source>
</evidence>
<keyword evidence="7" id="KW-0963">Cytoplasm</keyword>
<dbReference type="PROSITE" id="PS51076">
    <property type="entry name" value="MH2"/>
    <property type="match status" value="1"/>
</dbReference>
<dbReference type="InterPro" id="IPR001132">
    <property type="entry name" value="SMAD_dom_Dwarfin-type"/>
</dbReference>
<dbReference type="GO" id="GO:0140416">
    <property type="term" value="F:transcription regulator inhibitor activity"/>
    <property type="evidence" value="ECO:0007669"/>
    <property type="project" value="TreeGrafter"/>
</dbReference>
<dbReference type="InterPro" id="IPR017855">
    <property type="entry name" value="SMAD-like_dom_sf"/>
</dbReference>
<name>A0A2Z6DTH4_PARTP</name>
<evidence type="ECO:0000313" key="11">
    <source>
        <dbReference type="EMBL" id="BBD75249.1"/>
    </source>
</evidence>